<comment type="subcellular location">
    <subcellularLocation>
        <location evidence="1">Cell outer membrane</location>
        <topology evidence="1">Multi-pass membrane protein</topology>
    </subcellularLocation>
</comment>
<evidence type="ECO:0000256" key="9">
    <source>
        <dbReference type="ARBA" id="ARBA00023065"/>
    </source>
</evidence>
<dbReference type="InterPro" id="IPR003715">
    <property type="entry name" value="Poly_export_N"/>
</dbReference>
<evidence type="ECO:0000256" key="10">
    <source>
        <dbReference type="ARBA" id="ARBA00023114"/>
    </source>
</evidence>
<dbReference type="InterPro" id="IPR054765">
    <property type="entry name" value="SLBB_dom"/>
</dbReference>
<dbReference type="Gene3D" id="3.30.1950.10">
    <property type="entry name" value="wza like domain"/>
    <property type="match status" value="1"/>
</dbReference>
<comment type="similarity">
    <text evidence="2">Belongs to the BexD/CtrA/VexA family.</text>
</comment>
<name>A0A512L696_9PROT</name>
<dbReference type="OrthoDB" id="9815244at2"/>
<dbReference type="GO" id="GO:0015159">
    <property type="term" value="F:polysaccharide transmembrane transporter activity"/>
    <property type="evidence" value="ECO:0007669"/>
    <property type="project" value="InterPro"/>
</dbReference>
<keyword evidence="6" id="KW-0812">Transmembrane</keyword>
<dbReference type="InterPro" id="IPR017478">
    <property type="entry name" value="Polysacc_export_EpsE"/>
</dbReference>
<evidence type="ECO:0000256" key="12">
    <source>
        <dbReference type="ARBA" id="ARBA00023139"/>
    </source>
</evidence>
<dbReference type="InterPro" id="IPR019554">
    <property type="entry name" value="Soluble_ligand-bd"/>
</dbReference>
<feature type="signal peptide" evidence="15">
    <location>
        <begin position="1"/>
        <end position="21"/>
    </location>
</feature>
<dbReference type="RefSeq" id="WP_147071666.1">
    <property type="nucleotide sequence ID" value="NZ_AP021884.1"/>
</dbReference>
<protein>
    <recommendedName>
        <fullName evidence="21">Polysaccharide export protein EpsE</fullName>
    </recommendedName>
</protein>
<evidence type="ECO:0000256" key="2">
    <source>
        <dbReference type="ARBA" id="ARBA00009450"/>
    </source>
</evidence>
<comment type="caution">
    <text evidence="19">The sequence shown here is derived from an EMBL/GenBank/DDBJ whole genome shotgun (WGS) entry which is preliminary data.</text>
</comment>
<dbReference type="EMBL" id="BKAD01000010">
    <property type="protein sequence ID" value="GEP30008.1"/>
    <property type="molecule type" value="Genomic_DNA"/>
</dbReference>
<keyword evidence="13" id="KW-0998">Cell outer membrane</keyword>
<accession>A0A512L696</accession>
<dbReference type="AlphaFoldDB" id="A0A512L696"/>
<feature type="domain" description="Polysaccharide export protein N-terminal" evidence="16">
    <location>
        <begin position="21"/>
        <end position="96"/>
    </location>
</feature>
<keyword evidence="10" id="KW-0626">Porin</keyword>
<evidence type="ECO:0000256" key="4">
    <source>
        <dbReference type="ARBA" id="ARBA00022452"/>
    </source>
</evidence>
<keyword evidence="14" id="KW-0449">Lipoprotein</keyword>
<feature type="domain" description="Soluble ligand binding" evidence="17">
    <location>
        <begin position="186"/>
        <end position="238"/>
    </location>
</feature>
<evidence type="ECO:0000256" key="3">
    <source>
        <dbReference type="ARBA" id="ARBA00022448"/>
    </source>
</evidence>
<evidence type="ECO:0000256" key="11">
    <source>
        <dbReference type="ARBA" id="ARBA00023136"/>
    </source>
</evidence>
<organism evidence="19 20">
    <name type="scientific">Sulfuriferula plumbiphila</name>
    <dbReference type="NCBI Taxonomy" id="171865"/>
    <lineage>
        <taxon>Bacteria</taxon>
        <taxon>Pseudomonadati</taxon>
        <taxon>Pseudomonadota</taxon>
        <taxon>Betaproteobacteria</taxon>
        <taxon>Nitrosomonadales</taxon>
        <taxon>Sulfuricellaceae</taxon>
        <taxon>Sulfuriferula</taxon>
    </lineage>
</organism>
<keyword evidence="9" id="KW-0406">Ion transport</keyword>
<dbReference type="Pfam" id="PF22461">
    <property type="entry name" value="SLBB_2"/>
    <property type="match status" value="1"/>
</dbReference>
<evidence type="ECO:0000256" key="7">
    <source>
        <dbReference type="ARBA" id="ARBA00022729"/>
    </source>
</evidence>
<dbReference type="GO" id="GO:0006811">
    <property type="term" value="P:monoatomic ion transport"/>
    <property type="evidence" value="ECO:0007669"/>
    <property type="project" value="UniProtKB-KW"/>
</dbReference>
<dbReference type="Pfam" id="PF10531">
    <property type="entry name" value="SLBB"/>
    <property type="match status" value="1"/>
</dbReference>
<evidence type="ECO:0000256" key="13">
    <source>
        <dbReference type="ARBA" id="ARBA00023237"/>
    </source>
</evidence>
<dbReference type="Gene3D" id="3.10.560.10">
    <property type="entry name" value="Outer membrane lipoprotein wza domain like"/>
    <property type="match status" value="2"/>
</dbReference>
<evidence type="ECO:0000259" key="18">
    <source>
        <dbReference type="Pfam" id="PF22461"/>
    </source>
</evidence>
<keyword evidence="7 15" id="KW-0732">Signal</keyword>
<evidence type="ECO:0008006" key="21">
    <source>
        <dbReference type="Google" id="ProtNLM"/>
    </source>
</evidence>
<evidence type="ECO:0000256" key="1">
    <source>
        <dbReference type="ARBA" id="ARBA00004571"/>
    </source>
</evidence>
<proteinExistence type="inferred from homology"/>
<dbReference type="NCBIfam" id="TIGR03028">
    <property type="entry name" value="EpsE"/>
    <property type="match status" value="1"/>
</dbReference>
<feature type="chain" id="PRO_5021829798" description="Polysaccharide export protein EpsE" evidence="15">
    <location>
        <begin position="22"/>
        <end position="261"/>
    </location>
</feature>
<evidence type="ECO:0000259" key="16">
    <source>
        <dbReference type="Pfam" id="PF02563"/>
    </source>
</evidence>
<keyword evidence="11" id="KW-0472">Membrane</keyword>
<dbReference type="InterPro" id="IPR049712">
    <property type="entry name" value="Poly_export"/>
</dbReference>
<evidence type="ECO:0000256" key="8">
    <source>
        <dbReference type="ARBA" id="ARBA00023047"/>
    </source>
</evidence>
<dbReference type="GO" id="GO:0009279">
    <property type="term" value="C:cell outer membrane"/>
    <property type="evidence" value="ECO:0007669"/>
    <property type="project" value="UniProtKB-SubCell"/>
</dbReference>
<dbReference type="Pfam" id="PF02563">
    <property type="entry name" value="Poly_export"/>
    <property type="match status" value="1"/>
</dbReference>
<feature type="domain" description="SLBB" evidence="18">
    <location>
        <begin position="101"/>
        <end position="181"/>
    </location>
</feature>
<dbReference type="PANTHER" id="PTHR33619">
    <property type="entry name" value="POLYSACCHARIDE EXPORT PROTEIN GFCE-RELATED"/>
    <property type="match status" value="1"/>
</dbReference>
<keyword evidence="20" id="KW-1185">Reference proteome</keyword>
<evidence type="ECO:0000256" key="15">
    <source>
        <dbReference type="SAM" id="SignalP"/>
    </source>
</evidence>
<evidence type="ECO:0000313" key="20">
    <source>
        <dbReference type="Proteomes" id="UP000321337"/>
    </source>
</evidence>
<keyword evidence="3" id="KW-0813">Transport</keyword>
<evidence type="ECO:0000256" key="5">
    <source>
        <dbReference type="ARBA" id="ARBA00022597"/>
    </source>
</evidence>
<keyword evidence="8" id="KW-0625">Polysaccharide transport</keyword>
<evidence type="ECO:0000313" key="19">
    <source>
        <dbReference type="EMBL" id="GEP30008.1"/>
    </source>
</evidence>
<sequence>MRLILYAVLVLLTAFSLPVAAMDYRLGSGDIVHISVYDHPELLMDARVDEQGKINFPLIGGVPVAGETASTAQKLIEDRLAQGGFLKNPQVNVIVKQYRSKQVAVLGQVNHPGKYPLESTSTVTDLLAQAGGVTLAGADNLILIHQQDGKSQRVRIDTQSLFQGGQFDLNHQVSDGDVIYVPRAPVFYIYGEVQKPGAYRLEKNMNVMQALSLGGGITQRGTQRGIQIRRRGADGRPITLNAVLTAPVLEDDVVYVKESLF</sequence>
<evidence type="ECO:0000259" key="17">
    <source>
        <dbReference type="Pfam" id="PF10531"/>
    </source>
</evidence>
<dbReference type="GO" id="GO:0015288">
    <property type="term" value="F:porin activity"/>
    <property type="evidence" value="ECO:0007669"/>
    <property type="project" value="UniProtKB-KW"/>
</dbReference>
<keyword evidence="12" id="KW-0564">Palmitate</keyword>
<dbReference type="GO" id="GO:0046930">
    <property type="term" value="C:pore complex"/>
    <property type="evidence" value="ECO:0007669"/>
    <property type="project" value="UniProtKB-KW"/>
</dbReference>
<keyword evidence="4" id="KW-1134">Transmembrane beta strand</keyword>
<dbReference type="PANTHER" id="PTHR33619:SF3">
    <property type="entry name" value="POLYSACCHARIDE EXPORT PROTEIN GFCE-RELATED"/>
    <property type="match status" value="1"/>
</dbReference>
<evidence type="ECO:0000256" key="14">
    <source>
        <dbReference type="ARBA" id="ARBA00023288"/>
    </source>
</evidence>
<reference evidence="19 20" key="1">
    <citation type="submission" date="2019-07" db="EMBL/GenBank/DDBJ databases">
        <title>Whole genome shotgun sequence of Thiobacillus plumbophilus NBRC 107929.</title>
        <authorList>
            <person name="Hosoyama A."/>
            <person name="Uohara A."/>
            <person name="Ohji S."/>
            <person name="Ichikawa N."/>
        </authorList>
    </citation>
    <scope>NUCLEOTIDE SEQUENCE [LARGE SCALE GENOMIC DNA]</scope>
    <source>
        <strain evidence="19 20">NBRC 107929</strain>
    </source>
</reference>
<dbReference type="Proteomes" id="UP000321337">
    <property type="component" value="Unassembled WGS sequence"/>
</dbReference>
<evidence type="ECO:0000256" key="6">
    <source>
        <dbReference type="ARBA" id="ARBA00022692"/>
    </source>
</evidence>
<keyword evidence="5" id="KW-0762">Sugar transport</keyword>
<gene>
    <name evidence="19" type="ORF">TPL01_11460</name>
</gene>